<feature type="compositionally biased region" description="Basic and acidic residues" evidence="1">
    <location>
        <begin position="42"/>
        <end position="59"/>
    </location>
</feature>
<feature type="region of interest" description="Disordered" evidence="1">
    <location>
        <begin position="1"/>
        <end position="26"/>
    </location>
</feature>
<proteinExistence type="predicted"/>
<protein>
    <submittedName>
        <fullName evidence="2">Uncharacterized protein</fullName>
    </submittedName>
</protein>
<dbReference type="Proteomes" id="UP001189429">
    <property type="component" value="Unassembled WGS sequence"/>
</dbReference>
<feature type="compositionally biased region" description="Basic and acidic residues" evidence="1">
    <location>
        <begin position="235"/>
        <end position="249"/>
    </location>
</feature>
<name>A0ABN9SIR9_9DINO</name>
<gene>
    <name evidence="2" type="ORF">PCOR1329_LOCUS29915</name>
</gene>
<accession>A0ABN9SIR9</accession>
<feature type="region of interest" description="Disordered" evidence="1">
    <location>
        <begin position="38"/>
        <end position="59"/>
    </location>
</feature>
<sequence>MPPKKSGAAKKGKGSKSSSDADRNPLLDFDNRFCEDCGQWTHSEDRDGPKDARATRKNDPAIDEKIVNCRKGLVDGTGKHARTDGLTINTQKSDMKFNQDFDSGIFQPIQYVGRIWNLRWESQEDLIQQIEARGKEVVEDDCGVLGIEVSDVSGVEFGAYRFKRGRERASTEVKTEGRDDGQSARERQDIVVSKEGLGRRRVSSTQSQGSELVGDHRPATDRLVSAPQGASLVDPGREADETLADDKSVRSQATSARSAVTSVPPATPAPSLKRKVPLEAVENASSHMKKTRRTGALAAIDRAEATLEDAEKKYHWGGHWELRNREKEFQAFIARLQRAVKATGGMAGSQAALDISAGIFAMADALEARQGLLDKIGGKPREFYAFASAPLSQEHSEMIKGAPMELVSTILALNLNALIDKVPTNPEYVGTLLSALTVESSNTLSLSTLLVCGDADRAKAQAAKLRTSLVLALGSVVFKITDESAICLISQKIVTVFPKLADSIFGMDMGSADFVNGLAPQAAMDLGAVSIVAQVLDRMRAADAHGPVFPAQLRHSIVKLVSSVAKVSARMKVNFKSLGGSHATHGKKAWEDMCRMTDAAAKHQEDTSQNEFVKRARELAHQVRVGEPEKAYEALIAVCELPSEACNFGDFFSQRGVAEDSDSPAEGEMLEVCNTFCDGTLQLFNVAVDLTMSFNDLFTGIYEGSGYTPPLTDRQVNPDEKEPDQYDMLRVFHTASKIMQHFVAAKLYDARESEGKTDGKEVVEFWTMALQAEHKMKLALRSRPLPTTCPTAPSALLILHNIGSLYMDDRFRSVLLHRVLALPPDKQKTLIGILDTKTNVLPTSSLEVLTFPKALVRVADADERQRAGRSSVLVELNSLLSDIATAKADFKEACGDSALVERVLKHAEAEWDTLFKQTKAVMDFIPPLKLDFVGKYGALCDAIEKWDFQEVGWLTKPSDTKDRNTGSQIAIAVAQFPTTSKVVENVCGNIKWQESAKSQAMIQLQAALPTAKETLGQAAKLAACIALAHLLVAGGSKAAVSDYDQTVKWTQSCLGVSHGGLPSKLREKLEELRRSLLGDPINKATESKFKDCDAISVATSSAATAATSRQNRKRWAKTAFNQAVVAD</sequence>
<dbReference type="EMBL" id="CAUYUJ010011359">
    <property type="protein sequence ID" value="CAK0831633.1"/>
    <property type="molecule type" value="Genomic_DNA"/>
</dbReference>
<feature type="compositionally biased region" description="Basic and acidic residues" evidence="1">
    <location>
        <begin position="167"/>
        <end position="189"/>
    </location>
</feature>
<reference evidence="2" key="1">
    <citation type="submission" date="2023-10" db="EMBL/GenBank/DDBJ databases">
        <authorList>
            <person name="Chen Y."/>
            <person name="Shah S."/>
            <person name="Dougan E. K."/>
            <person name="Thang M."/>
            <person name="Chan C."/>
        </authorList>
    </citation>
    <scope>NUCLEOTIDE SEQUENCE [LARGE SCALE GENOMIC DNA]</scope>
</reference>
<evidence type="ECO:0000313" key="2">
    <source>
        <dbReference type="EMBL" id="CAK0831633.1"/>
    </source>
</evidence>
<comment type="caution">
    <text evidence="2">The sequence shown here is derived from an EMBL/GenBank/DDBJ whole genome shotgun (WGS) entry which is preliminary data.</text>
</comment>
<feature type="region of interest" description="Disordered" evidence="1">
    <location>
        <begin position="166"/>
        <end position="271"/>
    </location>
</feature>
<evidence type="ECO:0000256" key="1">
    <source>
        <dbReference type="SAM" id="MobiDB-lite"/>
    </source>
</evidence>
<evidence type="ECO:0000313" key="3">
    <source>
        <dbReference type="Proteomes" id="UP001189429"/>
    </source>
</evidence>
<keyword evidence="3" id="KW-1185">Reference proteome</keyword>
<organism evidence="2 3">
    <name type="scientific">Prorocentrum cordatum</name>
    <dbReference type="NCBI Taxonomy" id="2364126"/>
    <lineage>
        <taxon>Eukaryota</taxon>
        <taxon>Sar</taxon>
        <taxon>Alveolata</taxon>
        <taxon>Dinophyceae</taxon>
        <taxon>Prorocentrales</taxon>
        <taxon>Prorocentraceae</taxon>
        <taxon>Prorocentrum</taxon>
    </lineage>
</organism>